<name>A0A0F9IPU4_9ZZZZ</name>
<dbReference type="EMBL" id="LAZR01020342">
    <property type="protein sequence ID" value="KKL89242.1"/>
    <property type="molecule type" value="Genomic_DNA"/>
</dbReference>
<proteinExistence type="predicted"/>
<accession>A0A0F9IPU4</accession>
<protein>
    <submittedName>
        <fullName evidence="1">Uncharacterized protein</fullName>
    </submittedName>
</protein>
<reference evidence="1" key="1">
    <citation type="journal article" date="2015" name="Nature">
        <title>Complex archaea that bridge the gap between prokaryotes and eukaryotes.</title>
        <authorList>
            <person name="Spang A."/>
            <person name="Saw J.H."/>
            <person name="Jorgensen S.L."/>
            <person name="Zaremba-Niedzwiedzka K."/>
            <person name="Martijn J."/>
            <person name="Lind A.E."/>
            <person name="van Eijk R."/>
            <person name="Schleper C."/>
            <person name="Guy L."/>
            <person name="Ettema T.J."/>
        </authorList>
    </citation>
    <scope>NUCLEOTIDE SEQUENCE</scope>
</reference>
<dbReference type="AlphaFoldDB" id="A0A0F9IPU4"/>
<evidence type="ECO:0000313" key="1">
    <source>
        <dbReference type="EMBL" id="KKL89242.1"/>
    </source>
</evidence>
<organism evidence="1">
    <name type="scientific">marine sediment metagenome</name>
    <dbReference type="NCBI Taxonomy" id="412755"/>
    <lineage>
        <taxon>unclassified sequences</taxon>
        <taxon>metagenomes</taxon>
        <taxon>ecological metagenomes</taxon>
    </lineage>
</organism>
<comment type="caution">
    <text evidence="1">The sequence shown here is derived from an EMBL/GenBank/DDBJ whole genome shotgun (WGS) entry which is preliminary data.</text>
</comment>
<sequence>MDELIEAAKQNHNKLFVMGLDQEELGRTQWVREIEGSGPVEVLLLKNHPHFENRKGTRMYMLII</sequence>
<gene>
    <name evidence="1" type="ORF">LCGC14_1916690</name>
</gene>